<dbReference type="GO" id="GO:0045047">
    <property type="term" value="P:protein targeting to ER"/>
    <property type="evidence" value="ECO:0007669"/>
    <property type="project" value="TreeGrafter"/>
</dbReference>
<dbReference type="GO" id="GO:0005787">
    <property type="term" value="C:signal peptidase complex"/>
    <property type="evidence" value="ECO:0007669"/>
    <property type="project" value="InterPro"/>
</dbReference>
<comment type="similarity">
    <text evidence="2">Belongs to the SPCS3 family.</text>
</comment>
<evidence type="ECO:0000256" key="2">
    <source>
        <dbReference type="ARBA" id="ARBA00009289"/>
    </source>
</evidence>
<comment type="subcellular location">
    <subcellularLocation>
        <location evidence="1">Endoplasmic reticulum membrane</location>
        <topology evidence="1">Single-pass type II membrane protein</topology>
    </subcellularLocation>
</comment>
<reference evidence="9" key="1">
    <citation type="submission" date="2021-09" db="EMBL/GenBank/DDBJ databases">
        <authorList>
            <consortium name="AG Swart"/>
            <person name="Singh M."/>
            <person name="Singh A."/>
            <person name="Seah K."/>
            <person name="Emmerich C."/>
        </authorList>
    </citation>
    <scope>NUCLEOTIDE SEQUENCE</scope>
    <source>
        <strain evidence="9">ATCC30299</strain>
    </source>
</reference>
<dbReference type="InterPro" id="IPR007653">
    <property type="entry name" value="SPC3"/>
</dbReference>
<proteinExistence type="inferred from homology"/>
<name>A0AAU9IXF4_9CILI</name>
<evidence type="ECO:0000256" key="6">
    <source>
        <dbReference type="ARBA" id="ARBA00022989"/>
    </source>
</evidence>
<dbReference type="EMBL" id="CAJZBQ010000014">
    <property type="protein sequence ID" value="CAG9315930.1"/>
    <property type="molecule type" value="Genomic_DNA"/>
</dbReference>
<dbReference type="PANTHER" id="PTHR12804:SF0">
    <property type="entry name" value="SIGNAL PEPTIDASE COMPLEX SUBUNIT 3"/>
    <property type="match status" value="1"/>
</dbReference>
<accession>A0AAU9IXF4</accession>
<dbReference type="Proteomes" id="UP001162131">
    <property type="component" value="Unassembled WGS sequence"/>
</dbReference>
<evidence type="ECO:0000256" key="3">
    <source>
        <dbReference type="ARBA" id="ARBA00022692"/>
    </source>
</evidence>
<gene>
    <name evidence="9" type="ORF">BSTOLATCC_MIC14674</name>
</gene>
<evidence type="ECO:0000256" key="8">
    <source>
        <dbReference type="ARBA" id="ARBA00029556"/>
    </source>
</evidence>
<keyword evidence="4" id="KW-0256">Endoplasmic reticulum</keyword>
<protein>
    <recommendedName>
        <fullName evidence="8">Signal peptidase complex subunit 3</fullName>
    </recommendedName>
</protein>
<dbReference type="PANTHER" id="PTHR12804">
    <property type="entry name" value="MICROSOMAL SIGNAL PEPTIDASE 23 KD SUBUNIT SPC22/23"/>
    <property type="match status" value="1"/>
</dbReference>
<dbReference type="Pfam" id="PF04573">
    <property type="entry name" value="SPC22"/>
    <property type="match status" value="1"/>
</dbReference>
<dbReference type="AlphaFoldDB" id="A0AAU9IXF4"/>
<dbReference type="GO" id="GO:0006465">
    <property type="term" value="P:signal peptide processing"/>
    <property type="evidence" value="ECO:0007669"/>
    <property type="project" value="InterPro"/>
</dbReference>
<evidence type="ECO:0000313" key="9">
    <source>
        <dbReference type="EMBL" id="CAG9315930.1"/>
    </source>
</evidence>
<keyword evidence="3" id="KW-0812">Transmembrane</keyword>
<comment type="caution">
    <text evidence="9">The sequence shown here is derived from an EMBL/GenBank/DDBJ whole genome shotgun (WGS) entry which is preliminary data.</text>
</comment>
<evidence type="ECO:0000256" key="4">
    <source>
        <dbReference type="ARBA" id="ARBA00022824"/>
    </source>
</evidence>
<keyword evidence="6" id="KW-1133">Transmembrane helix</keyword>
<keyword evidence="10" id="KW-1185">Reference proteome</keyword>
<sequence length="172" mass="19752">MGMMHNVTSRFNSSFFFGVTVIGILAAINFATSFAVDHSFSASISNVNVTKFIKNSRYNWDEAELTFNLNGNFSDIFNWNVKLAFFYVELEYNALERNQITLWDKIIWRNQNTPINLNMIKEKGKYAVRTKKHNLKGATGTVKLKIEVTPIVGLIYKLESTPAFVRFPNDYS</sequence>
<evidence type="ECO:0000256" key="5">
    <source>
        <dbReference type="ARBA" id="ARBA00022968"/>
    </source>
</evidence>
<organism evidence="9 10">
    <name type="scientific">Blepharisma stoltei</name>
    <dbReference type="NCBI Taxonomy" id="1481888"/>
    <lineage>
        <taxon>Eukaryota</taxon>
        <taxon>Sar</taxon>
        <taxon>Alveolata</taxon>
        <taxon>Ciliophora</taxon>
        <taxon>Postciliodesmatophora</taxon>
        <taxon>Heterotrichea</taxon>
        <taxon>Heterotrichida</taxon>
        <taxon>Blepharismidae</taxon>
        <taxon>Blepharisma</taxon>
    </lineage>
</organism>
<keyword evidence="5" id="KW-0735">Signal-anchor</keyword>
<evidence type="ECO:0000256" key="7">
    <source>
        <dbReference type="ARBA" id="ARBA00023136"/>
    </source>
</evidence>
<dbReference type="PIRSF" id="PIRSF016089">
    <property type="entry name" value="SPC22"/>
    <property type="match status" value="1"/>
</dbReference>
<evidence type="ECO:0000313" key="10">
    <source>
        <dbReference type="Proteomes" id="UP001162131"/>
    </source>
</evidence>
<keyword evidence="7" id="KW-0472">Membrane</keyword>
<evidence type="ECO:0000256" key="1">
    <source>
        <dbReference type="ARBA" id="ARBA00004648"/>
    </source>
</evidence>